<reference evidence="2" key="1">
    <citation type="journal article" date="2020" name="mSystems">
        <title>Genome- and Community-Level Interaction Insights into Carbon Utilization and Element Cycling Functions of Hydrothermarchaeota in Hydrothermal Sediment.</title>
        <authorList>
            <person name="Zhou Z."/>
            <person name="Liu Y."/>
            <person name="Xu W."/>
            <person name="Pan J."/>
            <person name="Luo Z.H."/>
            <person name="Li M."/>
        </authorList>
    </citation>
    <scope>NUCLEOTIDE SEQUENCE [LARGE SCALE GENOMIC DNA]</scope>
    <source>
        <strain evidence="2">SpSt-961</strain>
    </source>
</reference>
<comment type="caution">
    <text evidence="2">The sequence shown here is derived from an EMBL/GenBank/DDBJ whole genome shotgun (WGS) entry which is preliminary data.</text>
</comment>
<gene>
    <name evidence="2" type="ORF">ENX68_01120</name>
</gene>
<evidence type="ECO:0000259" key="1">
    <source>
        <dbReference type="Pfam" id="PF14371"/>
    </source>
</evidence>
<proteinExistence type="predicted"/>
<accession>A0A7V3RG47</accession>
<evidence type="ECO:0000313" key="2">
    <source>
        <dbReference type="EMBL" id="HGE77585.1"/>
    </source>
</evidence>
<dbReference type="EMBL" id="DTOZ01000037">
    <property type="protein sequence ID" value="HGE77585.1"/>
    <property type="molecule type" value="Genomic_DNA"/>
</dbReference>
<dbReference type="Pfam" id="PF14371">
    <property type="entry name" value="DUF4412"/>
    <property type="match status" value="1"/>
</dbReference>
<dbReference type="InterPro" id="IPR025524">
    <property type="entry name" value="DUF4412"/>
</dbReference>
<name>A0A7V3RG47_UNCW3</name>
<dbReference type="AlphaFoldDB" id="A0A7V3RG47"/>
<protein>
    <submittedName>
        <fullName evidence="2">DUF4412 domain-containing protein</fullName>
    </submittedName>
</protein>
<organism evidence="2">
    <name type="scientific">candidate division WOR-3 bacterium</name>
    <dbReference type="NCBI Taxonomy" id="2052148"/>
    <lineage>
        <taxon>Bacteria</taxon>
        <taxon>Bacteria division WOR-3</taxon>
    </lineage>
</organism>
<sequence>MKKFFLLGLLSFFIYADVMYEMETTTKGMAGMADGITITRNFIKGEWMRTEIRSENNLLGSIEKIIITRLDKGVIWLLDKEKKEYIEMPINLDAIRTFSDSFKTLPEIKIEKMDETKTILKIECKKYQISAEINSPEGSFNLRHTLWVGKNFPGYNDIMAFNNKMQGSIGDIDIPGIDNKVLKEVKKKVSEIDGFPMEMELIINMGEEGMEIRSTSTITKISTVPISDRVFDIPEGYNLVSTQTND</sequence>
<feature type="domain" description="DUF4412" evidence="1">
    <location>
        <begin position="34"/>
        <end position="237"/>
    </location>
</feature>